<name>A0A2T0A336_RHOTO</name>
<evidence type="ECO:0000256" key="1">
    <source>
        <dbReference type="ARBA" id="ARBA00022723"/>
    </source>
</evidence>
<dbReference type="AlphaFoldDB" id="A0A2T0A336"/>
<reference evidence="5 6" key="1">
    <citation type="journal article" date="2018" name="Elife">
        <title>Functional genomics of lipid metabolism in the oleaginous yeast Rhodosporidium toruloides.</title>
        <authorList>
            <person name="Coradetti S.T."/>
            <person name="Pinel D."/>
            <person name="Geiselman G."/>
            <person name="Ito M."/>
            <person name="Mondo S."/>
            <person name="Reilly M.C."/>
            <person name="Cheng Y.F."/>
            <person name="Bauer S."/>
            <person name="Grigoriev I."/>
            <person name="Gladden J.M."/>
            <person name="Simmons B.A."/>
            <person name="Brem R."/>
            <person name="Arkin A.P."/>
            <person name="Skerker J.M."/>
        </authorList>
    </citation>
    <scope>NUCLEOTIDE SEQUENCE [LARGE SCALE GENOMIC DNA]</scope>
    <source>
        <strain evidence="5 6">NBRC 0880</strain>
    </source>
</reference>
<dbReference type="InterPro" id="IPR002893">
    <property type="entry name" value="Znf_MYND"/>
</dbReference>
<keyword evidence="2" id="KW-0863">Zinc-finger</keyword>
<evidence type="ECO:0000259" key="4">
    <source>
        <dbReference type="Pfam" id="PF01753"/>
    </source>
</evidence>
<dbReference type="Proteomes" id="UP000239560">
    <property type="component" value="Unassembled WGS sequence"/>
</dbReference>
<accession>A0A2T0A336</accession>
<keyword evidence="1" id="KW-0479">Metal-binding</keyword>
<evidence type="ECO:0000313" key="6">
    <source>
        <dbReference type="Proteomes" id="UP000239560"/>
    </source>
</evidence>
<dbReference type="GO" id="GO:0008270">
    <property type="term" value="F:zinc ion binding"/>
    <property type="evidence" value="ECO:0007669"/>
    <property type="project" value="UniProtKB-KW"/>
</dbReference>
<proteinExistence type="predicted"/>
<dbReference type="OrthoDB" id="407198at2759"/>
<protein>
    <recommendedName>
        <fullName evidence="4">MYND-type domain-containing protein</fullName>
    </recommendedName>
</protein>
<evidence type="ECO:0000313" key="5">
    <source>
        <dbReference type="EMBL" id="PRQ72403.1"/>
    </source>
</evidence>
<evidence type="ECO:0000256" key="3">
    <source>
        <dbReference type="ARBA" id="ARBA00022833"/>
    </source>
</evidence>
<keyword evidence="3" id="KW-0862">Zinc</keyword>
<comment type="caution">
    <text evidence="5">The sequence shown here is derived from an EMBL/GenBank/DDBJ whole genome shotgun (WGS) entry which is preliminary data.</text>
</comment>
<organism evidence="5 6">
    <name type="scientific">Rhodotorula toruloides</name>
    <name type="common">Yeast</name>
    <name type="synonym">Rhodosporidium toruloides</name>
    <dbReference type="NCBI Taxonomy" id="5286"/>
    <lineage>
        <taxon>Eukaryota</taxon>
        <taxon>Fungi</taxon>
        <taxon>Dikarya</taxon>
        <taxon>Basidiomycota</taxon>
        <taxon>Pucciniomycotina</taxon>
        <taxon>Microbotryomycetes</taxon>
        <taxon>Sporidiobolales</taxon>
        <taxon>Sporidiobolaceae</taxon>
        <taxon>Rhodotorula</taxon>
    </lineage>
</organism>
<dbReference type="Pfam" id="PF01753">
    <property type="entry name" value="zf-MYND"/>
    <property type="match status" value="1"/>
</dbReference>
<dbReference type="SUPFAM" id="SSF144232">
    <property type="entry name" value="HIT/MYND zinc finger-like"/>
    <property type="match status" value="1"/>
</dbReference>
<evidence type="ECO:0000256" key="2">
    <source>
        <dbReference type="ARBA" id="ARBA00022771"/>
    </source>
</evidence>
<dbReference type="EMBL" id="LCTV02000009">
    <property type="protein sequence ID" value="PRQ72403.1"/>
    <property type="molecule type" value="Genomic_DNA"/>
</dbReference>
<gene>
    <name evidence="5" type="ORF">AAT19DRAFT_16327</name>
</gene>
<feature type="domain" description="MYND-type" evidence="4">
    <location>
        <begin position="9"/>
        <end position="49"/>
    </location>
</feature>
<sequence length="227" mass="24746">MDTQTTGECLVCGNETKNRCSRCLEAGLDVFFCSPEHQKMVWFAHRAVCGPGKANPPLFPELTPAELADVLTRRDVQVPALAITTESSAARAHPDAVTLANLFELHERDSFEHIAESASGPVNDCSKLPNKPLVLAHIRSACLSGSISSSVSLRPTFIIDQVSKLLSRISTHLVAHGVQPRQVTSTSWWSPLVHRLYVLAALVKLALETRDDTYMALVPRAEARLAA</sequence>
<dbReference type="Gene3D" id="6.10.140.2220">
    <property type="match status" value="1"/>
</dbReference>